<evidence type="ECO:0000313" key="3">
    <source>
        <dbReference type="Proteomes" id="UP001185331"/>
    </source>
</evidence>
<name>A0AAE4BN07_9DEIO</name>
<dbReference type="InterPro" id="IPR004843">
    <property type="entry name" value="Calcineurin-like_PHP"/>
</dbReference>
<dbReference type="Pfam" id="PF00149">
    <property type="entry name" value="Metallophos"/>
    <property type="match status" value="1"/>
</dbReference>
<gene>
    <name evidence="2" type="ORF">J2Y00_002604</name>
</gene>
<evidence type="ECO:0000313" key="2">
    <source>
        <dbReference type="EMBL" id="MDR6219007.1"/>
    </source>
</evidence>
<dbReference type="PANTHER" id="PTHR42850">
    <property type="entry name" value="METALLOPHOSPHOESTERASE"/>
    <property type="match status" value="1"/>
</dbReference>
<dbReference type="Proteomes" id="UP001185331">
    <property type="component" value="Unassembled WGS sequence"/>
</dbReference>
<feature type="domain" description="Calcineurin-like phosphoesterase" evidence="1">
    <location>
        <begin position="14"/>
        <end position="179"/>
    </location>
</feature>
<organism evidence="2 3">
    <name type="scientific">Deinococcus soli</name>
    <name type="common">ex Cha et al. 2016</name>
    <dbReference type="NCBI Taxonomy" id="1309411"/>
    <lineage>
        <taxon>Bacteria</taxon>
        <taxon>Thermotogati</taxon>
        <taxon>Deinococcota</taxon>
        <taxon>Deinococci</taxon>
        <taxon>Deinococcales</taxon>
        <taxon>Deinococcaceae</taxon>
        <taxon>Deinococcus</taxon>
    </lineage>
</organism>
<dbReference type="AlphaFoldDB" id="A0AAE4BN07"/>
<evidence type="ECO:0000259" key="1">
    <source>
        <dbReference type="Pfam" id="PF00149"/>
    </source>
</evidence>
<dbReference type="RefSeq" id="WP_309853991.1">
    <property type="nucleotide sequence ID" value="NZ_JAVDQJ010000004.1"/>
</dbReference>
<protein>
    <recommendedName>
        <fullName evidence="1">Calcineurin-like phosphoesterase domain-containing protein</fullName>
    </recommendedName>
</protein>
<dbReference type="InterPro" id="IPR050126">
    <property type="entry name" value="Ap4A_hydrolase"/>
</dbReference>
<dbReference type="GO" id="GO:0005737">
    <property type="term" value="C:cytoplasm"/>
    <property type="evidence" value="ECO:0007669"/>
    <property type="project" value="TreeGrafter"/>
</dbReference>
<comment type="caution">
    <text evidence="2">The sequence shown here is derived from an EMBL/GenBank/DDBJ whole genome shotgun (WGS) entry which is preliminary data.</text>
</comment>
<proteinExistence type="predicted"/>
<accession>A0AAE4BN07</accession>
<dbReference type="InterPro" id="IPR029052">
    <property type="entry name" value="Metallo-depent_PP-like"/>
</dbReference>
<reference evidence="2" key="1">
    <citation type="submission" date="2023-07" db="EMBL/GenBank/DDBJ databases">
        <title>Sorghum-associated microbial communities from plants grown in Nebraska, USA.</title>
        <authorList>
            <person name="Schachtman D."/>
        </authorList>
    </citation>
    <scope>NUCLEOTIDE SEQUENCE</scope>
    <source>
        <strain evidence="2">BE330</strain>
    </source>
</reference>
<dbReference type="Gene3D" id="3.60.21.10">
    <property type="match status" value="1"/>
</dbReference>
<sequence length="233" mass="25809">MTVTSTTVPDDAIVATDLHGRPDHLARIRAAFPDRHLLLLGDYVGRGPDAPALLAALRREVRARTATLLLGNHDQMFIKAFHNPGRIPPWWAQWIEPVCVQYEQWAVPPQQDAAWLSEHTAHWAHTADGRTYFSHAAPHDPHDPDGRYSMMPAHLWATPHREVRHPLGAAVTHAVHGHTPTHLITGGRAGRPLIWQDPEGRQVTYLDLAGPDSDLVAVLDLTSGQTRVLRAAP</sequence>
<dbReference type="SUPFAM" id="SSF56300">
    <property type="entry name" value="Metallo-dependent phosphatases"/>
    <property type="match status" value="1"/>
</dbReference>
<dbReference type="GO" id="GO:0016791">
    <property type="term" value="F:phosphatase activity"/>
    <property type="evidence" value="ECO:0007669"/>
    <property type="project" value="TreeGrafter"/>
</dbReference>
<dbReference type="EMBL" id="JAVDQK010000005">
    <property type="protein sequence ID" value="MDR6219007.1"/>
    <property type="molecule type" value="Genomic_DNA"/>
</dbReference>